<feature type="transmembrane region" description="Helical" evidence="5">
    <location>
        <begin position="52"/>
        <end position="75"/>
    </location>
</feature>
<dbReference type="InterPro" id="IPR013525">
    <property type="entry name" value="ABC2_TM"/>
</dbReference>
<organism evidence="7 8">
    <name type="scientific">Actinospica acidithermotolerans</name>
    <dbReference type="NCBI Taxonomy" id="2828514"/>
    <lineage>
        <taxon>Bacteria</taxon>
        <taxon>Bacillati</taxon>
        <taxon>Actinomycetota</taxon>
        <taxon>Actinomycetes</taxon>
        <taxon>Catenulisporales</taxon>
        <taxon>Actinospicaceae</taxon>
        <taxon>Actinospica</taxon>
    </lineage>
</organism>
<feature type="transmembrane region" description="Helical" evidence="5">
    <location>
        <begin position="214"/>
        <end position="237"/>
    </location>
</feature>
<keyword evidence="4 5" id="KW-0472">Membrane</keyword>
<dbReference type="Proteomes" id="UP000676325">
    <property type="component" value="Unassembled WGS sequence"/>
</dbReference>
<dbReference type="EMBL" id="JAGSOH010000033">
    <property type="protein sequence ID" value="MBR7827381.1"/>
    <property type="molecule type" value="Genomic_DNA"/>
</dbReference>
<dbReference type="Pfam" id="PF12698">
    <property type="entry name" value="ABC2_membrane_3"/>
    <property type="match status" value="1"/>
</dbReference>
<evidence type="ECO:0000313" key="8">
    <source>
        <dbReference type="Proteomes" id="UP000676325"/>
    </source>
</evidence>
<keyword evidence="3 5" id="KW-1133">Transmembrane helix</keyword>
<dbReference type="PANTHER" id="PTHR43229:SF2">
    <property type="entry name" value="NODULATION PROTEIN J"/>
    <property type="match status" value="1"/>
</dbReference>
<dbReference type="AlphaFoldDB" id="A0A941IL84"/>
<comment type="subcellular location">
    <subcellularLocation>
        <location evidence="1">Membrane</location>
        <topology evidence="1">Multi-pass membrane protein</topology>
    </subcellularLocation>
</comment>
<keyword evidence="2 5" id="KW-0812">Transmembrane</keyword>
<evidence type="ECO:0000259" key="6">
    <source>
        <dbReference type="Pfam" id="PF12698"/>
    </source>
</evidence>
<dbReference type="RefSeq" id="WP_212518525.1">
    <property type="nucleotide sequence ID" value="NZ_JAGSOH010000033.1"/>
</dbReference>
<keyword evidence="8" id="KW-1185">Reference proteome</keyword>
<sequence>MSGVMALGRLEIVRSLRNRRVMFFTILYPAMLFLLSASSVKGKNVPGTDIPYVDYFLVAYASFGVIAASLNNNAMRISQERKEGWIRQLRLTALPSYGYVVSKIAASLLVVIPAIVVTFLLGTTQGVKLSGEEWVSAFLVIWLGSLAFTALGIAIGYGVPQDAVQPATLIIYVAGSFLGGQFFAVSGTLETIGKALPTYWVREIATQVISGQPISWGGVAILAAWVVGCAILAAVMYQKRAED</sequence>
<feature type="transmembrane region" description="Helical" evidence="5">
    <location>
        <begin position="21"/>
        <end position="40"/>
    </location>
</feature>
<gene>
    <name evidence="7" type="ORF">KDK95_13770</name>
</gene>
<evidence type="ECO:0000256" key="1">
    <source>
        <dbReference type="ARBA" id="ARBA00004141"/>
    </source>
</evidence>
<feature type="transmembrane region" description="Helical" evidence="5">
    <location>
        <begin position="134"/>
        <end position="157"/>
    </location>
</feature>
<evidence type="ECO:0000256" key="4">
    <source>
        <dbReference type="ARBA" id="ARBA00023136"/>
    </source>
</evidence>
<name>A0A941IL84_9ACTN</name>
<protein>
    <submittedName>
        <fullName evidence="7">ABC transporter permease</fullName>
    </submittedName>
</protein>
<evidence type="ECO:0000313" key="7">
    <source>
        <dbReference type="EMBL" id="MBR7827381.1"/>
    </source>
</evidence>
<accession>A0A941IL84</accession>
<dbReference type="GO" id="GO:0016020">
    <property type="term" value="C:membrane"/>
    <property type="evidence" value="ECO:0007669"/>
    <property type="project" value="UniProtKB-SubCell"/>
</dbReference>
<feature type="domain" description="ABC-2 type transporter transmembrane" evidence="6">
    <location>
        <begin position="53"/>
        <end position="234"/>
    </location>
</feature>
<evidence type="ECO:0000256" key="5">
    <source>
        <dbReference type="SAM" id="Phobius"/>
    </source>
</evidence>
<comment type="caution">
    <text evidence="7">The sequence shown here is derived from an EMBL/GenBank/DDBJ whole genome shotgun (WGS) entry which is preliminary data.</text>
</comment>
<evidence type="ECO:0000256" key="3">
    <source>
        <dbReference type="ARBA" id="ARBA00022989"/>
    </source>
</evidence>
<reference evidence="7" key="1">
    <citation type="submission" date="2021-04" db="EMBL/GenBank/DDBJ databases">
        <title>Genome based classification of Actinospica acidithermotolerans sp. nov., an actinobacterium isolated from an Indonesian hot spring.</title>
        <authorList>
            <person name="Kusuma A.B."/>
            <person name="Putra K.E."/>
            <person name="Nafisah S."/>
            <person name="Loh J."/>
            <person name="Nouioui I."/>
            <person name="Goodfellow M."/>
        </authorList>
    </citation>
    <scope>NUCLEOTIDE SEQUENCE</scope>
    <source>
        <strain evidence="7">MGRD01-02</strain>
    </source>
</reference>
<feature type="transmembrane region" description="Helical" evidence="5">
    <location>
        <begin position="169"/>
        <end position="189"/>
    </location>
</feature>
<feature type="transmembrane region" description="Helical" evidence="5">
    <location>
        <begin position="96"/>
        <end position="122"/>
    </location>
</feature>
<dbReference type="PANTHER" id="PTHR43229">
    <property type="entry name" value="NODULATION PROTEIN J"/>
    <property type="match status" value="1"/>
</dbReference>
<dbReference type="GO" id="GO:0140359">
    <property type="term" value="F:ABC-type transporter activity"/>
    <property type="evidence" value="ECO:0007669"/>
    <property type="project" value="InterPro"/>
</dbReference>
<evidence type="ECO:0000256" key="2">
    <source>
        <dbReference type="ARBA" id="ARBA00022692"/>
    </source>
</evidence>
<dbReference type="InterPro" id="IPR051784">
    <property type="entry name" value="Nod_factor_ABC_transporter"/>
</dbReference>
<proteinExistence type="predicted"/>